<evidence type="ECO:0000313" key="2">
    <source>
        <dbReference type="EMBL" id="KAK0719540.1"/>
    </source>
</evidence>
<accession>A0AA40DXT3</accession>
<name>A0AA40DXT3_9PEZI</name>
<keyword evidence="3" id="KW-1185">Reference proteome</keyword>
<dbReference type="SUPFAM" id="SSF52540">
    <property type="entry name" value="P-loop containing nucleoside triphosphate hydrolases"/>
    <property type="match status" value="1"/>
</dbReference>
<dbReference type="PANTHER" id="PTHR10039:SF5">
    <property type="entry name" value="NACHT DOMAIN-CONTAINING PROTEIN"/>
    <property type="match status" value="1"/>
</dbReference>
<proteinExistence type="predicted"/>
<comment type="caution">
    <text evidence="2">The sequence shown here is derived from an EMBL/GenBank/DDBJ whole genome shotgun (WGS) entry which is preliminary data.</text>
</comment>
<dbReference type="EMBL" id="JAUKUA010000003">
    <property type="protein sequence ID" value="KAK0719540.1"/>
    <property type="molecule type" value="Genomic_DNA"/>
</dbReference>
<gene>
    <name evidence="2" type="ORF">B0H67DRAFT_155611</name>
</gene>
<feature type="region of interest" description="Disordered" evidence="1">
    <location>
        <begin position="1"/>
        <end position="25"/>
    </location>
</feature>
<dbReference type="AlphaFoldDB" id="A0AA40DXT3"/>
<evidence type="ECO:0000256" key="1">
    <source>
        <dbReference type="SAM" id="MobiDB-lite"/>
    </source>
</evidence>
<organism evidence="2 3">
    <name type="scientific">Lasiosphaeris hirsuta</name>
    <dbReference type="NCBI Taxonomy" id="260670"/>
    <lineage>
        <taxon>Eukaryota</taxon>
        <taxon>Fungi</taxon>
        <taxon>Dikarya</taxon>
        <taxon>Ascomycota</taxon>
        <taxon>Pezizomycotina</taxon>
        <taxon>Sordariomycetes</taxon>
        <taxon>Sordariomycetidae</taxon>
        <taxon>Sordariales</taxon>
        <taxon>Lasiosphaeriaceae</taxon>
        <taxon>Lasiosphaeris</taxon>
    </lineage>
</organism>
<dbReference type="Proteomes" id="UP001172102">
    <property type="component" value="Unassembled WGS sequence"/>
</dbReference>
<dbReference type="PANTHER" id="PTHR10039">
    <property type="entry name" value="AMELOGENIN"/>
    <property type="match status" value="1"/>
</dbReference>
<protein>
    <submittedName>
        <fullName evidence="2">Uncharacterized protein</fullName>
    </submittedName>
</protein>
<reference evidence="2" key="1">
    <citation type="submission" date="2023-06" db="EMBL/GenBank/DDBJ databases">
        <title>Genome-scale phylogeny and comparative genomics of the fungal order Sordariales.</title>
        <authorList>
            <consortium name="Lawrence Berkeley National Laboratory"/>
            <person name="Hensen N."/>
            <person name="Bonometti L."/>
            <person name="Westerberg I."/>
            <person name="Brannstrom I.O."/>
            <person name="Guillou S."/>
            <person name="Cros-Aarteil S."/>
            <person name="Calhoun S."/>
            <person name="Haridas S."/>
            <person name="Kuo A."/>
            <person name="Mondo S."/>
            <person name="Pangilinan J."/>
            <person name="Riley R."/>
            <person name="Labutti K."/>
            <person name="Andreopoulos B."/>
            <person name="Lipzen A."/>
            <person name="Chen C."/>
            <person name="Yanf M."/>
            <person name="Daum C."/>
            <person name="Ng V."/>
            <person name="Clum A."/>
            <person name="Steindorff A."/>
            <person name="Ohm R."/>
            <person name="Martin F."/>
            <person name="Silar P."/>
            <person name="Natvig D."/>
            <person name="Lalanne C."/>
            <person name="Gautier V."/>
            <person name="Ament-Velasquez S.L."/>
            <person name="Kruys A."/>
            <person name="Hutchinson M.I."/>
            <person name="Powell A.J."/>
            <person name="Barry K."/>
            <person name="Miller A.N."/>
            <person name="Grigoriev I.V."/>
            <person name="Debuchy R."/>
            <person name="Gladieux P."/>
            <person name="Thoren M.H."/>
            <person name="Johannesson H."/>
        </authorList>
    </citation>
    <scope>NUCLEOTIDE SEQUENCE</scope>
    <source>
        <strain evidence="2">SMH4607-1</strain>
    </source>
</reference>
<dbReference type="InterPro" id="IPR027417">
    <property type="entry name" value="P-loop_NTPase"/>
</dbReference>
<sequence length="198" mass="21896">MMHTNSRVIAHGKPVKSRRSCSSHSGTGIGNWIIPWASSRTIAVTQVEALTKAFPSTLRFEAYDKREEAVAQTFDTTYEWVFSRDAKQKDGKPMRSRLPQWLEGQAGRPYWITGEPGSGKSAIMKFIHNHPALRKPSLSLSLSLSRTIASHSYQVLRVELRVQHAEVVGRLDDDSVDADPGRKAIIAANTLSGIKQGG</sequence>
<evidence type="ECO:0000313" key="3">
    <source>
        <dbReference type="Proteomes" id="UP001172102"/>
    </source>
</evidence>